<evidence type="ECO:0000313" key="2">
    <source>
        <dbReference type="Proteomes" id="UP001056120"/>
    </source>
</evidence>
<dbReference type="EMBL" id="CM042031">
    <property type="protein sequence ID" value="KAI3784831.1"/>
    <property type="molecule type" value="Genomic_DNA"/>
</dbReference>
<evidence type="ECO:0000313" key="1">
    <source>
        <dbReference type="EMBL" id="KAI3784831.1"/>
    </source>
</evidence>
<name>A0ACB9GP15_9ASTR</name>
<reference evidence="1 2" key="2">
    <citation type="journal article" date="2022" name="Mol. Ecol. Resour.">
        <title>The genomes of chicory, endive, great burdock and yacon provide insights into Asteraceae paleo-polyploidization history and plant inulin production.</title>
        <authorList>
            <person name="Fan W."/>
            <person name="Wang S."/>
            <person name="Wang H."/>
            <person name="Wang A."/>
            <person name="Jiang F."/>
            <person name="Liu H."/>
            <person name="Zhao H."/>
            <person name="Xu D."/>
            <person name="Zhang Y."/>
        </authorList>
    </citation>
    <scope>NUCLEOTIDE SEQUENCE [LARGE SCALE GENOMIC DNA]</scope>
    <source>
        <strain evidence="2">cv. Yunnan</strain>
        <tissue evidence="1">Leaves</tissue>
    </source>
</reference>
<comment type="caution">
    <text evidence="1">The sequence shown here is derived from an EMBL/GenBank/DDBJ whole genome shotgun (WGS) entry which is preliminary data.</text>
</comment>
<keyword evidence="2" id="KW-1185">Reference proteome</keyword>
<gene>
    <name evidence="1" type="ORF">L1987_43937</name>
</gene>
<proteinExistence type="predicted"/>
<dbReference type="Proteomes" id="UP001056120">
    <property type="component" value="Linkage Group LG14"/>
</dbReference>
<sequence>MEDKTQEDFSVTIPLLNGNGDGVVINSKDEQYTNTGNASFISTCFNGLNALSGIGIISIPYAMASGGWLSLILLIVIASSTFYTGLLIQRCMDTDPTLKSYADIGNRAFGKTGKAIVSITVDIELYLVATGFLILEGDNLISLFPDMDFDVYGYRVGGKCGFIVLVALIILPTSWLDNMNILSYISASGVLASMIINLLVTYSLMGVIGYLMFGSNVESQITLNLPTNITSSRVAIWTTLVTPIAKYALEITPIVNAIEARFQYSSYNKRRIGVELVMVGFVLLCGLIVAVVAATQSLSLQLRSIRKSLLSTKSGLRTERRSDEPGKHVTSAVRIKNHCSSHVAFKDGGVQVQIMWMCSCFCISFLAVAKVTYPSNKTYTTDTTLAASKRNH</sequence>
<accession>A0ACB9GP15</accession>
<protein>
    <submittedName>
        <fullName evidence="1">Uncharacterized protein</fullName>
    </submittedName>
</protein>
<organism evidence="1 2">
    <name type="scientific">Smallanthus sonchifolius</name>
    <dbReference type="NCBI Taxonomy" id="185202"/>
    <lineage>
        <taxon>Eukaryota</taxon>
        <taxon>Viridiplantae</taxon>
        <taxon>Streptophyta</taxon>
        <taxon>Embryophyta</taxon>
        <taxon>Tracheophyta</taxon>
        <taxon>Spermatophyta</taxon>
        <taxon>Magnoliopsida</taxon>
        <taxon>eudicotyledons</taxon>
        <taxon>Gunneridae</taxon>
        <taxon>Pentapetalae</taxon>
        <taxon>asterids</taxon>
        <taxon>campanulids</taxon>
        <taxon>Asterales</taxon>
        <taxon>Asteraceae</taxon>
        <taxon>Asteroideae</taxon>
        <taxon>Heliantheae alliance</taxon>
        <taxon>Millerieae</taxon>
        <taxon>Smallanthus</taxon>
    </lineage>
</organism>
<reference evidence="2" key="1">
    <citation type="journal article" date="2022" name="Mol. Ecol. Resour.">
        <title>The genomes of chicory, endive, great burdock and yacon provide insights into Asteraceae palaeo-polyploidization history and plant inulin production.</title>
        <authorList>
            <person name="Fan W."/>
            <person name="Wang S."/>
            <person name="Wang H."/>
            <person name="Wang A."/>
            <person name="Jiang F."/>
            <person name="Liu H."/>
            <person name="Zhao H."/>
            <person name="Xu D."/>
            <person name="Zhang Y."/>
        </authorList>
    </citation>
    <scope>NUCLEOTIDE SEQUENCE [LARGE SCALE GENOMIC DNA]</scope>
    <source>
        <strain evidence="2">cv. Yunnan</strain>
    </source>
</reference>